<reference evidence="3 4" key="1">
    <citation type="submission" date="2018-05" db="EMBL/GenBank/DDBJ databases">
        <authorList>
            <consortium name="PulseNet: The National Subtyping Network for Foodborne Disease Surveillance"/>
            <person name="Tarr C.L."/>
            <person name="Trees E."/>
            <person name="Katz L.S."/>
            <person name="Carleton-Romer H.A."/>
            <person name="Stroika S."/>
            <person name="Kucerova Z."/>
            <person name="Roache K.F."/>
            <person name="Sabol A.L."/>
            <person name="Besser J."/>
            <person name="Gerner-Smidt P."/>
        </authorList>
    </citation>
    <scope>NUCLEOTIDE SEQUENCE [LARGE SCALE GENOMIC DNA]</scope>
    <source>
        <strain evidence="3 4">2016D-0268</strain>
    </source>
</reference>
<keyword evidence="3" id="KW-0167">Capsid protein</keyword>
<dbReference type="AlphaFoldDB" id="A0A7U8BHX7"/>
<dbReference type="InterPro" id="IPR005094">
    <property type="entry name" value="Endonuclease_MobA/VirD2"/>
</dbReference>
<feature type="domain" description="MobA/VirD2-like nuclease" evidence="2">
    <location>
        <begin position="113"/>
        <end position="192"/>
    </location>
</feature>
<name>A0A7U8BHX7_CAMLA</name>
<dbReference type="Proteomes" id="UP000556298">
    <property type="component" value="Unassembled WGS sequence"/>
</dbReference>
<evidence type="ECO:0000313" key="3">
    <source>
        <dbReference type="EMBL" id="EAJ5682135.1"/>
    </source>
</evidence>
<sequence length="439" mass="51332">MSRFKIFDDEIIAKRVYTKIEVGSKSTYNFVKKNISNKTNKVFRKNTEVVVKITSGSKNLQAVCKHLDYISREGTVEIITSDFDILKGKDELKILKKIYENEGAPIPRFGQEKKEKRHTINMVFSMQDYKNAPPEKMKKAVLMTLKKMYPDNFFAVAFHDDTDNPHCHVCLKVADKNGKRINPKKSDLMNLRLSFAKALNNLGVEAKATIRSKNNEEVSYKLEKNKEQTKMHYYQVLDYGKAKYKFSLDEKAKDSFYVKYRTKKGIAVIWSNDLERVIKENKILKGEYAKFKIIGQETYQIKKKIKANGKTFEVTKMAKKSVWDASVLGREKELKPLQSDEKNNPKYTIKENNERDYTEQYRQRILQESSNKSNIPRESAKERDSMRILSEQFVVHERKGTQMPMHINALNQLQQGKRERTDSSLRWTNSRNNEIERDG</sequence>
<feature type="region of interest" description="Disordered" evidence="1">
    <location>
        <begin position="334"/>
        <end position="354"/>
    </location>
</feature>
<accession>A0A7U8BHX7</accession>
<gene>
    <name evidence="3" type="ORF">BXA13_07430</name>
</gene>
<comment type="caution">
    <text evidence="3">The sequence shown here is derived from an EMBL/GenBank/DDBJ whole genome shotgun (WGS) entry which is preliminary data.</text>
</comment>
<organism evidence="3 4">
    <name type="scientific">Campylobacter lari</name>
    <dbReference type="NCBI Taxonomy" id="201"/>
    <lineage>
        <taxon>Bacteria</taxon>
        <taxon>Pseudomonadati</taxon>
        <taxon>Campylobacterota</taxon>
        <taxon>Epsilonproteobacteria</taxon>
        <taxon>Campylobacterales</taxon>
        <taxon>Campylobacteraceae</taxon>
        <taxon>Campylobacter</taxon>
    </lineage>
</organism>
<dbReference type="NCBIfam" id="NF041450">
    <property type="entry name" value="MobP1"/>
    <property type="match status" value="1"/>
</dbReference>
<evidence type="ECO:0000259" key="2">
    <source>
        <dbReference type="Pfam" id="PF03432"/>
    </source>
</evidence>
<proteinExistence type="predicted"/>
<evidence type="ECO:0000256" key="1">
    <source>
        <dbReference type="SAM" id="MobiDB-lite"/>
    </source>
</evidence>
<keyword evidence="3" id="KW-0946">Virion</keyword>
<evidence type="ECO:0000313" key="4">
    <source>
        <dbReference type="Proteomes" id="UP000556298"/>
    </source>
</evidence>
<dbReference type="InterPro" id="IPR048178">
    <property type="entry name" value="MobP1_relaxase-like"/>
</dbReference>
<dbReference type="Pfam" id="PF03432">
    <property type="entry name" value="Relaxase"/>
    <property type="match status" value="1"/>
</dbReference>
<protein>
    <submittedName>
        <fullName evidence="3">Spore coat protein CotH</fullName>
    </submittedName>
</protein>
<feature type="region of interest" description="Disordered" evidence="1">
    <location>
        <begin position="413"/>
        <end position="439"/>
    </location>
</feature>
<dbReference type="EMBL" id="AABYWZ010000027">
    <property type="protein sequence ID" value="EAJ5682135.1"/>
    <property type="molecule type" value="Genomic_DNA"/>
</dbReference>